<dbReference type="RefSeq" id="WP_205010180.1">
    <property type="nucleotide sequence ID" value="NZ_JAFBEH010000037.1"/>
</dbReference>
<gene>
    <name evidence="2" type="ORF">JOC28_001622</name>
</gene>
<reference evidence="2 3" key="1">
    <citation type="submission" date="2021-01" db="EMBL/GenBank/DDBJ databases">
        <title>Genomic Encyclopedia of Type Strains, Phase IV (KMG-IV): sequencing the most valuable type-strain genomes for metagenomic binning, comparative biology and taxonomic classification.</title>
        <authorList>
            <person name="Goeker M."/>
        </authorList>
    </citation>
    <scope>NUCLEOTIDE SEQUENCE [LARGE SCALE GENOMIC DNA]</scope>
    <source>
        <strain evidence="2 3">DSM 27382</strain>
    </source>
</reference>
<dbReference type="Pfam" id="PF04230">
    <property type="entry name" value="PS_pyruv_trans"/>
    <property type="match status" value="1"/>
</dbReference>
<proteinExistence type="predicted"/>
<dbReference type="EMBL" id="JAFBEH010000037">
    <property type="protein sequence ID" value="MBM7643320.1"/>
    <property type="molecule type" value="Genomic_DNA"/>
</dbReference>
<dbReference type="InterPro" id="IPR007345">
    <property type="entry name" value="Polysacch_pyruvyl_Trfase"/>
</dbReference>
<comment type="caution">
    <text evidence="2">The sequence shown here is derived from an EMBL/GenBank/DDBJ whole genome shotgun (WGS) entry which is preliminary data.</text>
</comment>
<keyword evidence="3" id="KW-1185">Reference proteome</keyword>
<organism evidence="2 3">
    <name type="scientific">Streptococcus loxodontisalivarius</name>
    <dbReference type="NCBI Taxonomy" id="1349415"/>
    <lineage>
        <taxon>Bacteria</taxon>
        <taxon>Bacillati</taxon>
        <taxon>Bacillota</taxon>
        <taxon>Bacilli</taxon>
        <taxon>Lactobacillales</taxon>
        <taxon>Streptococcaceae</taxon>
        <taxon>Streptococcus</taxon>
    </lineage>
</organism>
<dbReference type="Proteomes" id="UP000697472">
    <property type="component" value="Unassembled WGS sequence"/>
</dbReference>
<feature type="domain" description="Polysaccharide pyruvyl transferase" evidence="1">
    <location>
        <begin position="13"/>
        <end position="220"/>
    </location>
</feature>
<evidence type="ECO:0000313" key="3">
    <source>
        <dbReference type="Proteomes" id="UP000697472"/>
    </source>
</evidence>
<name>A0ABS2PUW9_9STRE</name>
<sequence length="319" mass="36228">MTKYALLTYSTGNTGDDIQSLAAKRFLPRVDYFINRDYINDFVPDSDEDIKLIMNGWYTHHPENFPPKQKQIKPLLTSIYIDNPIKEAFSSDQMKAFFKANAPVGGRSHDTANFLDSLVGDSYFSGCMTLTLRPETSIKKRDFILAVDVPNQVYDKLVAESNLPVMRMGVDIAHQYLSPQARLKVAQYYLYLYQSARFVVTTRLHATLPCLPLGTPVLNLEEVGFEPERFDGLRDLANHMTVEEFLTGDFDINSPAENPQAYLPIKENLENICTNFTGFSNDKGFLDGQDLLDFLTDPDLVQSQVTGLWSACQHWGIRR</sequence>
<evidence type="ECO:0000313" key="2">
    <source>
        <dbReference type="EMBL" id="MBM7643320.1"/>
    </source>
</evidence>
<accession>A0ABS2PUW9</accession>
<evidence type="ECO:0000259" key="1">
    <source>
        <dbReference type="Pfam" id="PF04230"/>
    </source>
</evidence>
<protein>
    <recommendedName>
        <fullName evidence="1">Polysaccharide pyruvyl transferase domain-containing protein</fullName>
    </recommendedName>
</protein>